<evidence type="ECO:0000313" key="12">
    <source>
        <dbReference type="Proteomes" id="UP001219862"/>
    </source>
</evidence>
<evidence type="ECO:0000256" key="7">
    <source>
        <dbReference type="ARBA" id="ARBA00038240"/>
    </source>
</evidence>
<protein>
    <recommendedName>
        <fullName evidence="8 9">Homoserine kinase</fullName>
        <shortName evidence="8">HK</shortName>
        <shortName evidence="8">HSK</shortName>
        <ecNumber evidence="8 9">2.7.1.39</ecNumber>
    </recommendedName>
</protein>
<evidence type="ECO:0000256" key="6">
    <source>
        <dbReference type="ARBA" id="ARBA00022840"/>
    </source>
</evidence>
<dbReference type="GO" id="GO:0004413">
    <property type="term" value="F:homoserine kinase activity"/>
    <property type="evidence" value="ECO:0007669"/>
    <property type="project" value="UniProtKB-EC"/>
</dbReference>
<organism evidence="11 12">
    <name type="scientific">Roseateles koreensis</name>
    <dbReference type="NCBI Taxonomy" id="2987526"/>
    <lineage>
        <taxon>Bacteria</taxon>
        <taxon>Pseudomonadati</taxon>
        <taxon>Pseudomonadota</taxon>
        <taxon>Betaproteobacteria</taxon>
        <taxon>Burkholderiales</taxon>
        <taxon>Sphaerotilaceae</taxon>
        <taxon>Roseateles</taxon>
    </lineage>
</organism>
<dbReference type="InterPro" id="IPR002575">
    <property type="entry name" value="Aminoglycoside_PTrfase"/>
</dbReference>
<keyword evidence="6 8" id="KW-0067">ATP-binding</keyword>
<keyword evidence="2 8" id="KW-0808">Transferase</keyword>
<evidence type="ECO:0000259" key="10">
    <source>
        <dbReference type="Pfam" id="PF01636"/>
    </source>
</evidence>
<dbReference type="EC" id="2.7.1.39" evidence="8 9"/>
<evidence type="ECO:0000313" key="11">
    <source>
        <dbReference type="EMBL" id="MDC8786288.1"/>
    </source>
</evidence>
<dbReference type="RefSeq" id="WP_273597404.1">
    <property type="nucleotide sequence ID" value="NZ_JAQQXS010000012.1"/>
</dbReference>
<dbReference type="Proteomes" id="UP001219862">
    <property type="component" value="Unassembled WGS sequence"/>
</dbReference>
<dbReference type="InterPro" id="IPR005280">
    <property type="entry name" value="Homoserine_kinase_II"/>
</dbReference>
<dbReference type="HAMAP" id="MF_00301">
    <property type="entry name" value="Homoser_kinase_2"/>
    <property type="match status" value="1"/>
</dbReference>
<gene>
    <name evidence="8" type="primary">thrB</name>
    <name evidence="11" type="ORF">PRZ01_13925</name>
</gene>
<dbReference type="PANTHER" id="PTHR21064">
    <property type="entry name" value="AMINOGLYCOSIDE PHOSPHOTRANSFERASE DOMAIN-CONTAINING PROTEIN-RELATED"/>
    <property type="match status" value="1"/>
</dbReference>
<sequence length="327" mass="36892">MAVFTEITDAQAQALASRLNLGQVQSLRGIKAGIENTNYFLTTDAGEFVLTVFERLSFEQLPFYLQLMKHLAARGLAVPDPQADAAGQILFELQGKPAAVVNKLAGRHQLAPDMFHCEQVGAALARMHLAGQDFALHQPNLRGLAWWTETVPVLLPHLTQTQNELISGELLYQQQLAASASYAELPRGPIHADLFRDNVMFDLDHGLPGRERLTGFFDFYFAGVDAWLFDVAVCLNDWCINLDDGRLDETRAQAFVSAYERVRPLSGTERRLLPAMLRAAALRFWVSRLWDFHLPREASLLKPHDPSHFERVLRERIQRPWHAMAQA</sequence>
<evidence type="ECO:0000256" key="2">
    <source>
        <dbReference type="ARBA" id="ARBA00022679"/>
    </source>
</evidence>
<comment type="catalytic activity">
    <reaction evidence="8">
        <text>L-homoserine + ATP = O-phospho-L-homoserine + ADP + H(+)</text>
        <dbReference type="Rhea" id="RHEA:13985"/>
        <dbReference type="ChEBI" id="CHEBI:15378"/>
        <dbReference type="ChEBI" id="CHEBI:30616"/>
        <dbReference type="ChEBI" id="CHEBI:57476"/>
        <dbReference type="ChEBI" id="CHEBI:57590"/>
        <dbReference type="ChEBI" id="CHEBI:456216"/>
        <dbReference type="EC" id="2.7.1.39"/>
    </reaction>
</comment>
<dbReference type="NCBIfam" id="NF003558">
    <property type="entry name" value="PRK05231.1"/>
    <property type="match status" value="1"/>
</dbReference>
<reference evidence="11 12" key="1">
    <citation type="submission" date="2022-10" db="EMBL/GenBank/DDBJ databases">
        <title>paucibacter sp. hw8 Genome sequencing.</title>
        <authorList>
            <person name="Park S."/>
        </authorList>
    </citation>
    <scope>NUCLEOTIDE SEQUENCE [LARGE SCALE GENOMIC DNA]</scope>
    <source>
        <strain evidence="12">hw8</strain>
    </source>
</reference>
<evidence type="ECO:0000256" key="8">
    <source>
        <dbReference type="HAMAP-Rule" id="MF_00301"/>
    </source>
</evidence>
<keyword evidence="12" id="KW-1185">Reference proteome</keyword>
<proteinExistence type="inferred from homology"/>
<dbReference type="NCBIfam" id="TIGR00938">
    <property type="entry name" value="thrB_alt"/>
    <property type="match status" value="1"/>
</dbReference>
<dbReference type="InterPro" id="IPR011009">
    <property type="entry name" value="Kinase-like_dom_sf"/>
</dbReference>
<comment type="caution">
    <text evidence="11">The sequence shown here is derived from an EMBL/GenBank/DDBJ whole genome shotgun (WGS) entry which is preliminary data.</text>
</comment>
<dbReference type="Pfam" id="PF01636">
    <property type="entry name" value="APH"/>
    <property type="match status" value="1"/>
</dbReference>
<comment type="similarity">
    <text evidence="7 8">Belongs to the pseudomonas-type ThrB family.</text>
</comment>
<evidence type="ECO:0000256" key="4">
    <source>
        <dbReference type="ARBA" id="ARBA00022741"/>
    </source>
</evidence>
<keyword evidence="3 8" id="KW-0791">Threonine biosynthesis</keyword>
<dbReference type="InterPro" id="IPR050249">
    <property type="entry name" value="Pseudomonas-type_ThrB"/>
</dbReference>
<dbReference type="Gene3D" id="3.90.1200.10">
    <property type="match status" value="1"/>
</dbReference>
<dbReference type="SUPFAM" id="SSF56112">
    <property type="entry name" value="Protein kinase-like (PK-like)"/>
    <property type="match status" value="1"/>
</dbReference>
<evidence type="ECO:0000256" key="9">
    <source>
        <dbReference type="NCBIfam" id="TIGR00938"/>
    </source>
</evidence>
<accession>A0ABT5KTM6</accession>
<keyword evidence="4 8" id="KW-0547">Nucleotide-binding</keyword>
<dbReference type="PANTHER" id="PTHR21064:SF6">
    <property type="entry name" value="AMINOGLYCOSIDE PHOSPHOTRANSFERASE DOMAIN-CONTAINING PROTEIN"/>
    <property type="match status" value="1"/>
</dbReference>
<dbReference type="CDD" id="cd05153">
    <property type="entry name" value="HomoserineK_II"/>
    <property type="match status" value="1"/>
</dbReference>
<keyword evidence="1 8" id="KW-0028">Amino-acid biosynthesis</keyword>
<keyword evidence="5 8" id="KW-0418">Kinase</keyword>
<dbReference type="EMBL" id="JAQQXS010000012">
    <property type="protein sequence ID" value="MDC8786288.1"/>
    <property type="molecule type" value="Genomic_DNA"/>
</dbReference>
<evidence type="ECO:0000256" key="1">
    <source>
        <dbReference type="ARBA" id="ARBA00022605"/>
    </source>
</evidence>
<evidence type="ECO:0000256" key="5">
    <source>
        <dbReference type="ARBA" id="ARBA00022777"/>
    </source>
</evidence>
<comment type="pathway">
    <text evidence="8">Amino-acid biosynthesis; L-threonine biosynthesis; L-threonine from L-aspartate: step 4/5.</text>
</comment>
<dbReference type="Gene3D" id="3.30.200.20">
    <property type="entry name" value="Phosphorylase Kinase, domain 1"/>
    <property type="match status" value="1"/>
</dbReference>
<evidence type="ECO:0000256" key="3">
    <source>
        <dbReference type="ARBA" id="ARBA00022697"/>
    </source>
</evidence>
<feature type="domain" description="Aminoglycoside phosphotransferase" evidence="10">
    <location>
        <begin position="27"/>
        <end position="265"/>
    </location>
</feature>
<name>A0ABT5KTM6_9BURK</name>